<evidence type="ECO:0000313" key="3">
    <source>
        <dbReference type="Proteomes" id="UP001372834"/>
    </source>
</evidence>
<dbReference type="AlphaFoldDB" id="A0AAN8NUN5"/>
<evidence type="ECO:0000256" key="1">
    <source>
        <dbReference type="SAM" id="MobiDB-lite"/>
    </source>
</evidence>
<feature type="compositionally biased region" description="Basic and acidic residues" evidence="1">
    <location>
        <begin position="18"/>
        <end position="29"/>
    </location>
</feature>
<feature type="compositionally biased region" description="Basic residues" evidence="1">
    <location>
        <begin position="38"/>
        <end position="49"/>
    </location>
</feature>
<feature type="compositionally biased region" description="Polar residues" evidence="1">
    <location>
        <begin position="56"/>
        <end position="66"/>
    </location>
</feature>
<dbReference type="Proteomes" id="UP001372834">
    <property type="component" value="Unassembled WGS sequence"/>
</dbReference>
<comment type="caution">
    <text evidence="2">The sequence shown here is derived from an EMBL/GenBank/DDBJ whole genome shotgun (WGS) entry which is preliminary data.</text>
</comment>
<dbReference type="EMBL" id="JAWJWE010000038">
    <property type="protein sequence ID" value="KAK6622812.1"/>
    <property type="molecule type" value="Genomic_DNA"/>
</dbReference>
<feature type="compositionally biased region" description="Polar residues" evidence="1">
    <location>
        <begin position="1"/>
        <end position="14"/>
    </location>
</feature>
<organism evidence="2 3">
    <name type="scientific">Polyplax serrata</name>
    <name type="common">Common mouse louse</name>
    <dbReference type="NCBI Taxonomy" id="468196"/>
    <lineage>
        <taxon>Eukaryota</taxon>
        <taxon>Metazoa</taxon>
        <taxon>Ecdysozoa</taxon>
        <taxon>Arthropoda</taxon>
        <taxon>Hexapoda</taxon>
        <taxon>Insecta</taxon>
        <taxon>Pterygota</taxon>
        <taxon>Neoptera</taxon>
        <taxon>Paraneoptera</taxon>
        <taxon>Psocodea</taxon>
        <taxon>Troctomorpha</taxon>
        <taxon>Phthiraptera</taxon>
        <taxon>Anoplura</taxon>
        <taxon>Polyplacidae</taxon>
        <taxon>Polyplax</taxon>
    </lineage>
</organism>
<accession>A0AAN8NUN5</accession>
<reference evidence="2 3" key="1">
    <citation type="submission" date="2023-10" db="EMBL/GenBank/DDBJ databases">
        <title>Genomes of two closely related lineages of the louse Polyplax serrata with different host specificities.</title>
        <authorList>
            <person name="Martinu J."/>
            <person name="Tarabai H."/>
            <person name="Stefka J."/>
            <person name="Hypsa V."/>
        </authorList>
    </citation>
    <scope>NUCLEOTIDE SEQUENCE [LARGE SCALE GENOMIC DNA]</scope>
    <source>
        <strain evidence="2">HR10_N</strain>
    </source>
</reference>
<name>A0AAN8NUN5_POLSC</name>
<sequence length="90" mass="9822">EFRASSENPANSTAMIKEAVHEQPEEVIKPSKTAPSRCKIHSEKKKKKNNYLEQDPVTSGTTQISGKTPGRTGWAPTPSKDGGDSKEIEI</sequence>
<evidence type="ECO:0000313" key="2">
    <source>
        <dbReference type="EMBL" id="KAK6622812.1"/>
    </source>
</evidence>
<feature type="non-terminal residue" evidence="2">
    <location>
        <position position="1"/>
    </location>
</feature>
<protein>
    <submittedName>
        <fullName evidence="2">Uncharacterized protein</fullName>
    </submittedName>
</protein>
<proteinExistence type="predicted"/>
<feature type="compositionally biased region" description="Basic and acidic residues" evidence="1">
    <location>
        <begin position="81"/>
        <end position="90"/>
    </location>
</feature>
<gene>
    <name evidence="2" type="ORF">RUM43_008655</name>
</gene>
<feature type="region of interest" description="Disordered" evidence="1">
    <location>
        <begin position="1"/>
        <end position="90"/>
    </location>
</feature>